<dbReference type="EMBL" id="MOOV01000278">
    <property type="protein sequence ID" value="OUB84782.1"/>
    <property type="molecule type" value="Genomic_DNA"/>
</dbReference>
<keyword evidence="1" id="KW-0812">Transmembrane</keyword>
<sequence>MKNLILGVSYFLLHCFIVFPIYYAYPSYFDTPNKLIYYYIPLSLLCFLLTLGIGKLYDKKFK</sequence>
<accession>A0A9X6MN08</accession>
<proteinExistence type="predicted"/>
<protein>
    <submittedName>
        <fullName evidence="2">Uncharacterized protein</fullName>
    </submittedName>
</protein>
<dbReference type="AlphaFoldDB" id="A0A9X6MN08"/>
<keyword evidence="1" id="KW-0472">Membrane</keyword>
<feature type="transmembrane region" description="Helical" evidence="1">
    <location>
        <begin position="37"/>
        <end position="57"/>
    </location>
</feature>
<gene>
    <name evidence="2" type="ORF">BK784_34890</name>
</gene>
<comment type="caution">
    <text evidence="2">The sequence shown here is derived from an EMBL/GenBank/DDBJ whole genome shotgun (WGS) entry which is preliminary data.</text>
</comment>
<reference evidence="2 3" key="1">
    <citation type="submission" date="2016-10" db="EMBL/GenBank/DDBJ databases">
        <title>Comparative genomics of Bacillus thuringiensis reveals a path to pathogens against multiple invertebrate hosts.</title>
        <authorList>
            <person name="Zheng J."/>
            <person name="Gao Q."/>
            <person name="Liu H."/>
            <person name="Peng D."/>
            <person name="Ruan L."/>
            <person name="Sun M."/>
        </authorList>
    </citation>
    <scope>NUCLEOTIDE SEQUENCE [LARGE SCALE GENOMIC DNA]</scope>
    <source>
        <strain evidence="2">T30001</strain>
    </source>
</reference>
<feature type="transmembrane region" description="Helical" evidence="1">
    <location>
        <begin position="7"/>
        <end position="25"/>
    </location>
</feature>
<name>A0A9X6MN08_BACTV</name>
<evidence type="ECO:0000313" key="3">
    <source>
        <dbReference type="Proteomes" id="UP000195160"/>
    </source>
</evidence>
<organism evidence="2 3">
    <name type="scientific">Bacillus thuringiensis subsp. medellin</name>
    <dbReference type="NCBI Taxonomy" id="79672"/>
    <lineage>
        <taxon>Bacteria</taxon>
        <taxon>Bacillati</taxon>
        <taxon>Bacillota</taxon>
        <taxon>Bacilli</taxon>
        <taxon>Bacillales</taxon>
        <taxon>Bacillaceae</taxon>
        <taxon>Bacillus</taxon>
        <taxon>Bacillus cereus group</taxon>
    </lineage>
</organism>
<evidence type="ECO:0000313" key="2">
    <source>
        <dbReference type="EMBL" id="OUB84782.1"/>
    </source>
</evidence>
<dbReference type="Proteomes" id="UP000195160">
    <property type="component" value="Unassembled WGS sequence"/>
</dbReference>
<keyword evidence="1" id="KW-1133">Transmembrane helix</keyword>
<evidence type="ECO:0000256" key="1">
    <source>
        <dbReference type="SAM" id="Phobius"/>
    </source>
</evidence>